<comment type="caution">
    <text evidence="2">The sequence shown here is derived from an EMBL/GenBank/DDBJ whole genome shotgun (WGS) entry which is preliminary data.</text>
</comment>
<keyword evidence="1" id="KW-0472">Membrane</keyword>
<name>A0A7U7J437_9GAMM</name>
<dbReference type="OrthoDB" id="595355at2"/>
<dbReference type="Proteomes" id="UP000019184">
    <property type="component" value="Unassembled WGS sequence"/>
</dbReference>
<dbReference type="EMBL" id="CBTK010000104">
    <property type="protein sequence ID" value="CDH44837.1"/>
    <property type="molecule type" value="Genomic_DNA"/>
</dbReference>
<proteinExistence type="predicted"/>
<evidence type="ECO:0000256" key="1">
    <source>
        <dbReference type="SAM" id="Phobius"/>
    </source>
</evidence>
<protein>
    <submittedName>
        <fullName evidence="2">Uncharacterized protein</fullName>
    </submittedName>
</protein>
<keyword evidence="1" id="KW-0812">Transmembrane</keyword>
<reference evidence="2 3" key="1">
    <citation type="journal article" date="2014" name="ISME J.">
        <title>Candidatus Competibacter-lineage genomes retrieved from metagenomes reveal functional metabolic diversity.</title>
        <authorList>
            <person name="McIlroy S.J."/>
            <person name="Albertsen M."/>
            <person name="Andresen E.K."/>
            <person name="Saunders A.M."/>
            <person name="Kristiansen R."/>
            <person name="Stokholm-Bjerregaard M."/>
            <person name="Nielsen K.L."/>
            <person name="Nielsen P.H."/>
        </authorList>
    </citation>
    <scope>NUCLEOTIDE SEQUENCE [LARGE SCALE GENOMIC DNA]</scope>
    <source>
        <strain evidence="2 3">Run_B_J11</strain>
    </source>
</reference>
<accession>A0A7U7J437</accession>
<gene>
    <name evidence="2" type="ORF">BN874_1920004</name>
</gene>
<feature type="transmembrane region" description="Helical" evidence="1">
    <location>
        <begin position="117"/>
        <end position="136"/>
    </location>
</feature>
<keyword evidence="3" id="KW-1185">Reference proteome</keyword>
<evidence type="ECO:0000313" key="2">
    <source>
        <dbReference type="EMBL" id="CDH44837.1"/>
    </source>
</evidence>
<organism evidence="2 3">
    <name type="scientific">Candidatus Contendobacter odensis Run_B_J11</name>
    <dbReference type="NCBI Taxonomy" id="1400861"/>
    <lineage>
        <taxon>Bacteria</taxon>
        <taxon>Pseudomonadati</taxon>
        <taxon>Pseudomonadota</taxon>
        <taxon>Gammaproteobacteria</taxon>
        <taxon>Candidatus Competibacteraceae</taxon>
        <taxon>Candidatus Contendibacter</taxon>
    </lineage>
</organism>
<sequence>MNHPQGGRPRSRRVLPSAALYFGIVFGVGFLLGSVRVPFLVPRLGERVAELAEMPFMFAAIFLAAGHVVRKYGASVAPLGWVRVGTLSLAFLVAAELLLAVVLAGRGIGEYIASRDPVSGSVYLALLVVFAAMPWLRRRLDARLSGGPSHEA</sequence>
<evidence type="ECO:0000313" key="3">
    <source>
        <dbReference type="Proteomes" id="UP000019184"/>
    </source>
</evidence>
<keyword evidence="1" id="KW-1133">Transmembrane helix</keyword>
<dbReference type="RefSeq" id="WP_051497587.1">
    <property type="nucleotide sequence ID" value="NZ_CBTK010000104.1"/>
</dbReference>
<feature type="transmembrane region" description="Helical" evidence="1">
    <location>
        <begin position="20"/>
        <end position="39"/>
    </location>
</feature>
<dbReference type="AlphaFoldDB" id="A0A7U7J437"/>
<feature type="transmembrane region" description="Helical" evidence="1">
    <location>
        <begin position="81"/>
        <end position="105"/>
    </location>
</feature>
<feature type="transmembrane region" description="Helical" evidence="1">
    <location>
        <begin position="51"/>
        <end position="69"/>
    </location>
</feature>